<dbReference type="SUPFAM" id="SSF46626">
    <property type="entry name" value="Cytochrome c"/>
    <property type="match status" value="1"/>
</dbReference>
<evidence type="ECO:0000259" key="5">
    <source>
        <dbReference type="PROSITE" id="PS51007"/>
    </source>
</evidence>
<dbReference type="OrthoDB" id="5347982at2"/>
<organism evidence="6 7">
    <name type="scientific">Arcobacter arenosus</name>
    <dbReference type="NCBI Taxonomy" id="2576037"/>
    <lineage>
        <taxon>Bacteria</taxon>
        <taxon>Pseudomonadati</taxon>
        <taxon>Campylobacterota</taxon>
        <taxon>Epsilonproteobacteria</taxon>
        <taxon>Campylobacterales</taxon>
        <taxon>Arcobacteraceae</taxon>
        <taxon>Arcobacter</taxon>
    </lineage>
</organism>
<dbReference type="GO" id="GO:0020037">
    <property type="term" value="F:heme binding"/>
    <property type="evidence" value="ECO:0007669"/>
    <property type="project" value="InterPro"/>
</dbReference>
<keyword evidence="3 4" id="KW-0408">Iron</keyword>
<keyword evidence="7" id="KW-1185">Reference proteome</keyword>
<dbReference type="InterPro" id="IPR009056">
    <property type="entry name" value="Cyt_c-like_dom"/>
</dbReference>
<dbReference type="Gene3D" id="1.10.760.10">
    <property type="entry name" value="Cytochrome c-like domain"/>
    <property type="match status" value="1"/>
</dbReference>
<evidence type="ECO:0000313" key="7">
    <source>
        <dbReference type="Proteomes" id="UP000308901"/>
    </source>
</evidence>
<dbReference type="PROSITE" id="PS51007">
    <property type="entry name" value="CYTC"/>
    <property type="match status" value="1"/>
</dbReference>
<feature type="domain" description="Cytochrome c" evidence="5">
    <location>
        <begin position="1"/>
        <end position="100"/>
    </location>
</feature>
<dbReference type="AlphaFoldDB" id="A0A5R8Y0N7"/>
<gene>
    <name evidence="6" type="ORF">FDK22_10375</name>
</gene>
<comment type="caution">
    <text evidence="6">The sequence shown here is derived from an EMBL/GenBank/DDBJ whole genome shotgun (WGS) entry which is preliminary data.</text>
</comment>
<accession>A0A5R8Y0N7</accession>
<dbReference type="GO" id="GO:0046872">
    <property type="term" value="F:metal ion binding"/>
    <property type="evidence" value="ECO:0007669"/>
    <property type="project" value="UniProtKB-KW"/>
</dbReference>
<protein>
    <submittedName>
        <fullName evidence="6">Cytochrome C</fullName>
    </submittedName>
</protein>
<proteinExistence type="predicted"/>
<dbReference type="InterPro" id="IPR036909">
    <property type="entry name" value="Cyt_c-like_dom_sf"/>
</dbReference>
<evidence type="ECO:0000313" key="6">
    <source>
        <dbReference type="EMBL" id="TLP37868.1"/>
    </source>
</evidence>
<sequence>MFTSSFCNYNELLFNGNCITCHSVDNLNKSAPTIQEVKQRYIEAFPLKKDFVEYMSNWVLKPDANTSLMMDAIEKYELMPELAFDKRTLKEISEFIYENDFK</sequence>
<dbReference type="Proteomes" id="UP000308901">
    <property type="component" value="Unassembled WGS sequence"/>
</dbReference>
<evidence type="ECO:0000256" key="3">
    <source>
        <dbReference type="ARBA" id="ARBA00023004"/>
    </source>
</evidence>
<reference evidence="6 7" key="1">
    <citation type="submission" date="2019-05" db="EMBL/GenBank/DDBJ databases">
        <title>Arcobacter sp. nov., isolated from sea sediment.</title>
        <authorList>
            <person name="Kim W."/>
        </authorList>
    </citation>
    <scope>NUCLEOTIDE SEQUENCE [LARGE SCALE GENOMIC DNA]</scope>
    <source>
        <strain evidence="6 7">CAU 1517</strain>
    </source>
</reference>
<keyword evidence="2 4" id="KW-0479">Metal-binding</keyword>
<evidence type="ECO:0000256" key="1">
    <source>
        <dbReference type="ARBA" id="ARBA00022617"/>
    </source>
</evidence>
<dbReference type="GO" id="GO:0009055">
    <property type="term" value="F:electron transfer activity"/>
    <property type="evidence" value="ECO:0007669"/>
    <property type="project" value="InterPro"/>
</dbReference>
<evidence type="ECO:0000256" key="2">
    <source>
        <dbReference type="ARBA" id="ARBA00022723"/>
    </source>
</evidence>
<name>A0A5R8Y0N7_9BACT</name>
<dbReference type="EMBL" id="VANU01000004">
    <property type="protein sequence ID" value="TLP37868.1"/>
    <property type="molecule type" value="Genomic_DNA"/>
</dbReference>
<evidence type="ECO:0000256" key="4">
    <source>
        <dbReference type="PROSITE-ProRule" id="PRU00433"/>
    </source>
</evidence>
<keyword evidence="1 4" id="KW-0349">Heme</keyword>